<keyword evidence="3" id="KW-0808">Transferase</keyword>
<dbReference type="Proteomes" id="UP000185210">
    <property type="component" value="Unassembled WGS sequence"/>
</dbReference>
<evidence type="ECO:0000313" key="5">
    <source>
        <dbReference type="Proteomes" id="UP000184831"/>
    </source>
</evidence>
<evidence type="ECO:0000313" key="4">
    <source>
        <dbReference type="EMBL" id="SIN03348.1"/>
    </source>
</evidence>
<dbReference type="Gene3D" id="2.40.128.110">
    <property type="entry name" value="Lipid/polyisoprenoid-binding, YceI-like"/>
    <property type="match status" value="1"/>
</dbReference>
<protein>
    <submittedName>
        <fullName evidence="3">S-adenosyl-L-methionine-dependent methyltransferase</fullName>
        <ecNumber evidence="3">2.1.1.-</ecNumber>
    </submittedName>
</protein>
<dbReference type="Proteomes" id="UP000184831">
    <property type="component" value="Unassembled WGS sequence"/>
</dbReference>
<dbReference type="AlphaFoldDB" id="A0A1N1KT75"/>
<comment type="similarity">
    <text evidence="1">Belongs to the UPF0312 family.</text>
</comment>
<dbReference type="InterPro" id="IPR036761">
    <property type="entry name" value="TTHA0802/YceI-like_sf"/>
</dbReference>
<dbReference type="Pfam" id="PF04264">
    <property type="entry name" value="YceI"/>
    <property type="match status" value="1"/>
</dbReference>
<dbReference type="GO" id="GO:0008168">
    <property type="term" value="F:methyltransferase activity"/>
    <property type="evidence" value="ECO:0007669"/>
    <property type="project" value="UniProtKB-KW"/>
</dbReference>
<name>A0A1N1KT75_9MYCO</name>
<comment type="caution">
    <text evidence="3">The sequence shown here is derived from an EMBL/GenBank/DDBJ whole genome shotgun (WGS) entry which is preliminary data.</text>
</comment>
<dbReference type="GO" id="GO:0032259">
    <property type="term" value="P:methylation"/>
    <property type="evidence" value="ECO:0007669"/>
    <property type="project" value="UniProtKB-KW"/>
</dbReference>
<dbReference type="EMBL" id="FSQE01000005">
    <property type="protein sequence ID" value="SIN03348.1"/>
    <property type="molecule type" value="Genomic_DNA"/>
</dbReference>
<dbReference type="EMBL" id="FSHM01000003">
    <property type="protein sequence ID" value="SIA87414.1"/>
    <property type="molecule type" value="Genomic_DNA"/>
</dbReference>
<proteinExistence type="inferred from homology"/>
<evidence type="ECO:0000313" key="3">
    <source>
        <dbReference type="EMBL" id="SIA87414.1"/>
    </source>
</evidence>
<keyword evidence="3" id="KW-0489">Methyltransferase</keyword>
<dbReference type="SUPFAM" id="SSF101874">
    <property type="entry name" value="YceI-like"/>
    <property type="match status" value="1"/>
</dbReference>
<dbReference type="SMART" id="SM00867">
    <property type="entry name" value="YceI"/>
    <property type="match status" value="1"/>
</dbReference>
<feature type="domain" description="Lipid/polyisoprenoid-binding YceI-like" evidence="2">
    <location>
        <begin position="19"/>
        <end position="191"/>
    </location>
</feature>
<dbReference type="InterPro" id="IPR007372">
    <property type="entry name" value="Lipid/polyisoprenoid-bd_YceI"/>
</dbReference>
<reference evidence="5 6" key="1">
    <citation type="submission" date="2016-11" db="EMBL/GenBank/DDBJ databases">
        <authorList>
            <consortium name="Pathogen Informatics"/>
        </authorList>
    </citation>
    <scope>NUCLEOTIDE SEQUENCE [LARGE SCALE GENOMIC DNA]</scope>
    <source>
        <strain evidence="3 6">104</strain>
        <strain evidence="4 5">696</strain>
    </source>
</reference>
<sequence length="193" mass="20110">MLAVFRAPLARPTIGPVSSWTLGPENGTLTLHTGVTGAAARMGHRLTIVMDAWTISVDGPDDQPSAVSLVVDVDSLRVESGEGGLTPLTGPEKTIVRSNALKTLNAQRFPTIEFHAEQIGKTAAGYVMRGALTIHGATRAVDIELSVAADGALSLSTDVSQRAYGIKPFSMAMGSLKVADAVTVSFEGRRPGA</sequence>
<evidence type="ECO:0000256" key="1">
    <source>
        <dbReference type="ARBA" id="ARBA00008812"/>
    </source>
</evidence>
<accession>A0A1N1KT75</accession>
<dbReference type="EC" id="2.1.1.-" evidence="3"/>
<gene>
    <name evidence="3" type="ORF">SAMEA2070301_02238</name>
    <name evidence="4" type="ORF">SAMEA2152244_02935</name>
</gene>
<evidence type="ECO:0000259" key="2">
    <source>
        <dbReference type="SMART" id="SM00867"/>
    </source>
</evidence>
<evidence type="ECO:0000313" key="6">
    <source>
        <dbReference type="Proteomes" id="UP000185210"/>
    </source>
</evidence>
<organism evidence="3 6">
    <name type="scientific">Mycobacteroides abscessus subsp. abscessus</name>
    <dbReference type="NCBI Taxonomy" id="1185650"/>
    <lineage>
        <taxon>Bacteria</taxon>
        <taxon>Bacillati</taxon>
        <taxon>Actinomycetota</taxon>
        <taxon>Actinomycetes</taxon>
        <taxon>Mycobacteriales</taxon>
        <taxon>Mycobacteriaceae</taxon>
        <taxon>Mycobacteroides</taxon>
        <taxon>Mycobacteroides abscessus</taxon>
    </lineage>
</organism>